<name>A0A2H0W828_9BACT</name>
<sequence>MSQLIKKKALKIVEIAWSKINHPKLGNFRFDILNFAYQLLPLINGLNNPRFFEWQFALKHLPKPPAKVIDVGTTNSLFPFKLAALGYKTHCLDQKKPDYKFPSNIFFHQDNLLKLKLRSNTFNAVTSISVIEHIGMGKYKDPKASQNSYLKAIMEMLRILKPQGHLIITTNTSNKTHIFNQELCFGKKQLEKIFSLGKLLNLEYRYFNGRSWIIDNKNKAFKVKGSEFGLAMFVLKKN</sequence>
<evidence type="ECO:0000313" key="3">
    <source>
        <dbReference type="Proteomes" id="UP000230093"/>
    </source>
</evidence>
<accession>A0A2H0W828</accession>
<dbReference type="AlphaFoldDB" id="A0A2H0W828"/>
<dbReference type="InterPro" id="IPR029063">
    <property type="entry name" value="SAM-dependent_MTases_sf"/>
</dbReference>
<comment type="caution">
    <text evidence="2">The sequence shown here is derived from an EMBL/GenBank/DDBJ whole genome shotgun (WGS) entry which is preliminary data.</text>
</comment>
<evidence type="ECO:0000313" key="2">
    <source>
        <dbReference type="EMBL" id="PIS08813.1"/>
    </source>
</evidence>
<organism evidence="2 3">
    <name type="scientific">Candidatus Beckwithbacteria bacterium CG10_big_fil_rev_8_21_14_0_10_34_10</name>
    <dbReference type="NCBI Taxonomy" id="1974495"/>
    <lineage>
        <taxon>Bacteria</taxon>
        <taxon>Candidatus Beckwithiibacteriota</taxon>
    </lineage>
</organism>
<dbReference type="InterPro" id="IPR013216">
    <property type="entry name" value="Methyltransf_11"/>
</dbReference>
<evidence type="ECO:0000259" key="1">
    <source>
        <dbReference type="Pfam" id="PF08241"/>
    </source>
</evidence>
<dbReference type="Pfam" id="PF08241">
    <property type="entry name" value="Methyltransf_11"/>
    <property type="match status" value="1"/>
</dbReference>
<reference evidence="3" key="1">
    <citation type="submission" date="2017-09" db="EMBL/GenBank/DDBJ databases">
        <title>Depth-based differentiation of microbial function through sediment-hosted aquifers and enrichment of novel symbionts in the deep terrestrial subsurface.</title>
        <authorList>
            <person name="Probst A.J."/>
            <person name="Ladd B."/>
            <person name="Jarett J.K."/>
            <person name="Geller-Mcgrath D.E."/>
            <person name="Sieber C.M.K."/>
            <person name="Emerson J.B."/>
            <person name="Anantharaman K."/>
            <person name="Thomas B.C."/>
            <person name="Malmstrom R."/>
            <person name="Stieglmeier M."/>
            <person name="Klingl A."/>
            <person name="Woyke T."/>
            <person name="Ryan C.M."/>
            <person name="Banfield J.F."/>
        </authorList>
    </citation>
    <scope>NUCLEOTIDE SEQUENCE [LARGE SCALE GENOMIC DNA]</scope>
</reference>
<proteinExistence type="predicted"/>
<dbReference type="GO" id="GO:0008757">
    <property type="term" value="F:S-adenosylmethionine-dependent methyltransferase activity"/>
    <property type="evidence" value="ECO:0007669"/>
    <property type="project" value="InterPro"/>
</dbReference>
<feature type="domain" description="Methyltransferase type 11" evidence="1">
    <location>
        <begin position="70"/>
        <end position="168"/>
    </location>
</feature>
<dbReference type="Gene3D" id="3.40.50.150">
    <property type="entry name" value="Vaccinia Virus protein VP39"/>
    <property type="match status" value="1"/>
</dbReference>
<protein>
    <recommendedName>
        <fullName evidence="1">Methyltransferase type 11 domain-containing protein</fullName>
    </recommendedName>
</protein>
<dbReference type="Proteomes" id="UP000230093">
    <property type="component" value="Unassembled WGS sequence"/>
</dbReference>
<dbReference type="SUPFAM" id="SSF53335">
    <property type="entry name" value="S-adenosyl-L-methionine-dependent methyltransferases"/>
    <property type="match status" value="1"/>
</dbReference>
<dbReference type="EMBL" id="PEZT01000028">
    <property type="protein sequence ID" value="PIS08813.1"/>
    <property type="molecule type" value="Genomic_DNA"/>
</dbReference>
<gene>
    <name evidence="2" type="ORF">COT75_05025</name>
</gene>